<keyword evidence="4" id="KW-1185">Reference proteome</keyword>
<sequence length="144" mass="15086">MSNRDHLTIDQLTGSRGMRTRREKLGLAISVMAFFGAIGIVGWFVLGGNYAEGGLDTSGPSVLFEGGEYRTNASADSDSDSAGIADVDDYVVGSYGDPVDELYADDSDGGWGAMALERSAPDIDAERSGPRRLGRISRGSGGSN</sequence>
<keyword evidence="2" id="KW-0472">Membrane</keyword>
<dbReference type="Proteomes" id="UP001497045">
    <property type="component" value="Unassembled WGS sequence"/>
</dbReference>
<evidence type="ECO:0000313" key="4">
    <source>
        <dbReference type="Proteomes" id="UP001497045"/>
    </source>
</evidence>
<gene>
    <name evidence="3" type="ORF">AAEO60_02860</name>
</gene>
<comment type="caution">
    <text evidence="3">The sequence shown here is derived from an EMBL/GenBank/DDBJ whole genome shotgun (WGS) entry which is preliminary data.</text>
</comment>
<evidence type="ECO:0000313" key="3">
    <source>
        <dbReference type="EMBL" id="MEL1249605.1"/>
    </source>
</evidence>
<dbReference type="RefSeq" id="WP_341672138.1">
    <property type="nucleotide sequence ID" value="NZ_JBBYHV010000001.1"/>
</dbReference>
<feature type="region of interest" description="Disordered" evidence="1">
    <location>
        <begin position="120"/>
        <end position="144"/>
    </location>
</feature>
<reference evidence="3 4" key="1">
    <citation type="submission" date="2024-04" db="EMBL/GenBank/DDBJ databases">
        <title>Aurantiacibacter sp. DGU6 16S ribosomal RNA gene Genome sequencing and assembly.</title>
        <authorList>
            <person name="Park S."/>
        </authorList>
    </citation>
    <scope>NUCLEOTIDE SEQUENCE [LARGE SCALE GENOMIC DNA]</scope>
    <source>
        <strain evidence="3 4">DGU6</strain>
    </source>
</reference>
<accession>A0ABU9IB15</accession>
<keyword evidence="2" id="KW-1133">Transmembrane helix</keyword>
<organism evidence="3 4">
    <name type="scientific">Aurantiacibacter gilvus</name>
    <dbReference type="NCBI Taxonomy" id="3139141"/>
    <lineage>
        <taxon>Bacteria</taxon>
        <taxon>Pseudomonadati</taxon>
        <taxon>Pseudomonadota</taxon>
        <taxon>Alphaproteobacteria</taxon>
        <taxon>Sphingomonadales</taxon>
        <taxon>Erythrobacteraceae</taxon>
        <taxon>Aurantiacibacter</taxon>
    </lineage>
</organism>
<protein>
    <submittedName>
        <fullName evidence="3">Uncharacterized protein</fullName>
    </submittedName>
</protein>
<evidence type="ECO:0000256" key="2">
    <source>
        <dbReference type="SAM" id="Phobius"/>
    </source>
</evidence>
<dbReference type="EMBL" id="JBBYHV010000001">
    <property type="protein sequence ID" value="MEL1249605.1"/>
    <property type="molecule type" value="Genomic_DNA"/>
</dbReference>
<feature type="compositionally biased region" description="Basic and acidic residues" evidence="1">
    <location>
        <begin position="120"/>
        <end position="129"/>
    </location>
</feature>
<evidence type="ECO:0000256" key="1">
    <source>
        <dbReference type="SAM" id="MobiDB-lite"/>
    </source>
</evidence>
<name>A0ABU9IB15_9SPHN</name>
<feature type="transmembrane region" description="Helical" evidence="2">
    <location>
        <begin position="25"/>
        <end position="46"/>
    </location>
</feature>
<keyword evidence="2" id="KW-0812">Transmembrane</keyword>
<proteinExistence type="predicted"/>